<dbReference type="EMBL" id="VCQU01000008">
    <property type="protein sequence ID" value="NMN97652.1"/>
    <property type="molecule type" value="Genomic_DNA"/>
</dbReference>
<gene>
    <name evidence="1" type="ORF">FGL95_21690</name>
</gene>
<protein>
    <submittedName>
        <fullName evidence="1">Uncharacterized protein</fullName>
    </submittedName>
</protein>
<dbReference type="RefSeq" id="WP_169590697.1">
    <property type="nucleotide sequence ID" value="NZ_VCQU01000008.1"/>
</dbReference>
<organism evidence="1 2">
    <name type="scientific">Antrihabitans stalactiti</name>
    <dbReference type="NCBI Taxonomy" id="2584121"/>
    <lineage>
        <taxon>Bacteria</taxon>
        <taxon>Bacillati</taxon>
        <taxon>Actinomycetota</taxon>
        <taxon>Actinomycetes</taxon>
        <taxon>Mycobacteriales</taxon>
        <taxon>Nocardiaceae</taxon>
        <taxon>Antrihabitans</taxon>
    </lineage>
</organism>
<dbReference type="AlphaFoldDB" id="A0A848KLX1"/>
<comment type="caution">
    <text evidence="1">The sequence shown here is derived from an EMBL/GenBank/DDBJ whole genome shotgun (WGS) entry which is preliminary data.</text>
</comment>
<reference evidence="1 2" key="2">
    <citation type="submission" date="2020-06" db="EMBL/GenBank/DDBJ databases">
        <title>Antribacter stalactiti gen. nov., sp. nov., a new member of the family Nacardiaceae isolated from a cave.</title>
        <authorList>
            <person name="Kim I.S."/>
        </authorList>
    </citation>
    <scope>NUCLEOTIDE SEQUENCE [LARGE SCALE GENOMIC DNA]</scope>
    <source>
        <strain evidence="1 2">YC2-7</strain>
    </source>
</reference>
<sequence>MTETNEGVASAPAVEPPIWITHGEFGKRFFREAVTIGRIEDALAGMTGKGIKIGPVEIGPAGMAGFVAEGSVGEPTITPHPGEEVSYDLVVPASLSIVLRLGQEIRLQVGVEINLVLAARPAAPLRIVIEIPKITHRDVKLVFRAEALGAMWQWLLEPMGEVIRREVATRLNAMLSEADSMRGRIVDVAARINDTKENTDLNVEWITYDQFGERFFREAVTEQRIMENVSDLAGRQVDIGPLKAGPRGVAEVTANGQVREPVVTARQGGEFVSLDLVIPLGLDLVIAMGKDNRYEAAIDIPLVLTARPADPLVVVVEVTPPTAEEVAIELKAKGLRASFLGVVGGVKNEIAEQVASTVSEEVGDRTSRRVDIAERISGA</sequence>
<accession>A0A848KLX1</accession>
<keyword evidence="2" id="KW-1185">Reference proteome</keyword>
<evidence type="ECO:0000313" key="2">
    <source>
        <dbReference type="Proteomes" id="UP000535543"/>
    </source>
</evidence>
<name>A0A848KLX1_9NOCA</name>
<dbReference type="Proteomes" id="UP000535543">
    <property type="component" value="Unassembled WGS sequence"/>
</dbReference>
<evidence type="ECO:0000313" key="1">
    <source>
        <dbReference type="EMBL" id="NMN97652.1"/>
    </source>
</evidence>
<reference evidence="1 2" key="1">
    <citation type="submission" date="2019-05" db="EMBL/GenBank/DDBJ databases">
        <authorList>
            <person name="Lee S.D."/>
        </authorList>
    </citation>
    <scope>NUCLEOTIDE SEQUENCE [LARGE SCALE GENOMIC DNA]</scope>
    <source>
        <strain evidence="1 2">YC2-7</strain>
    </source>
</reference>
<proteinExistence type="predicted"/>